<feature type="region of interest" description="Disordered" evidence="1">
    <location>
        <begin position="30"/>
        <end position="59"/>
    </location>
</feature>
<dbReference type="GO" id="GO:0070475">
    <property type="term" value="P:rRNA base methylation"/>
    <property type="evidence" value="ECO:0007669"/>
    <property type="project" value="InterPro"/>
</dbReference>
<protein>
    <submittedName>
        <fullName evidence="3">HDL213Wp</fullName>
    </submittedName>
</protein>
<organism evidence="3 4">
    <name type="scientific">Eremothecium sinecaudum</name>
    <dbReference type="NCBI Taxonomy" id="45286"/>
    <lineage>
        <taxon>Eukaryota</taxon>
        <taxon>Fungi</taxon>
        <taxon>Dikarya</taxon>
        <taxon>Ascomycota</taxon>
        <taxon>Saccharomycotina</taxon>
        <taxon>Saccharomycetes</taxon>
        <taxon>Saccharomycetales</taxon>
        <taxon>Saccharomycetaceae</taxon>
        <taxon>Eremothecium</taxon>
    </lineage>
</organism>
<dbReference type="GO" id="GO:0005737">
    <property type="term" value="C:cytoplasm"/>
    <property type="evidence" value="ECO:0007669"/>
    <property type="project" value="TreeGrafter"/>
</dbReference>
<evidence type="ECO:0000313" key="4">
    <source>
        <dbReference type="Proteomes" id="UP000243052"/>
    </source>
</evidence>
<evidence type="ECO:0000256" key="1">
    <source>
        <dbReference type="SAM" id="MobiDB-lite"/>
    </source>
</evidence>
<dbReference type="AlphaFoldDB" id="A0A0X8HR99"/>
<dbReference type="STRING" id="45286.A0A0X8HR99"/>
<name>A0A0X8HR99_9SACH</name>
<proteinExistence type="predicted"/>
<dbReference type="GeneID" id="28723779"/>
<dbReference type="PANTHER" id="PTHR11538:SF26">
    <property type="entry name" value="FERREDOXIN-FOLD ANTICODON-BINDING DOMAIN-CONTAINING PROTEIN 1"/>
    <property type="match status" value="1"/>
</dbReference>
<dbReference type="Pfam" id="PF10354">
    <property type="entry name" value="BMT5-like"/>
    <property type="match status" value="1"/>
</dbReference>
<keyword evidence="4" id="KW-1185">Reference proteome</keyword>
<dbReference type="GO" id="GO:0070042">
    <property type="term" value="F:rRNA (uridine-N3-)-methyltransferase activity"/>
    <property type="evidence" value="ECO:0007669"/>
    <property type="project" value="InterPro"/>
</dbReference>
<dbReference type="RefSeq" id="XP_017987527.1">
    <property type="nucleotide sequence ID" value="XM_018131895.1"/>
</dbReference>
<gene>
    <name evidence="3" type="ORF">AW171_hschr42426</name>
</gene>
<accession>A0A0X8HR99</accession>
<evidence type="ECO:0000259" key="2">
    <source>
        <dbReference type="Pfam" id="PF10354"/>
    </source>
</evidence>
<reference evidence="3 4" key="1">
    <citation type="submission" date="2016-01" db="EMBL/GenBank/DDBJ databases">
        <title>Genome sequence of the yeast Holleya sinecauda.</title>
        <authorList>
            <person name="Dietrich F.S."/>
        </authorList>
    </citation>
    <scope>NUCLEOTIDE SEQUENCE [LARGE SCALE GENOMIC DNA]</scope>
    <source>
        <strain evidence="3 4">ATCC 58844</strain>
    </source>
</reference>
<dbReference type="InterPro" id="IPR019446">
    <property type="entry name" value="BMT5-like"/>
</dbReference>
<dbReference type="OrthoDB" id="273345at2759"/>
<dbReference type="Proteomes" id="UP000243052">
    <property type="component" value="Chromosome iv"/>
</dbReference>
<dbReference type="EMBL" id="CP014244">
    <property type="protein sequence ID" value="AMD20531.1"/>
    <property type="molecule type" value="Genomic_DNA"/>
</dbReference>
<sequence length="311" mass="36268">MGRKGKINVKAKGLKGSLIRYQTTEKLHSKLKQKHEHLQKKEKSIKNSGGSKNGKKPLKSKFIPFDKDSTLLLIGEGDFSYARSIIEEEYIMPENLIVTSFEKDLEQLVNKYPTTGDDNYKFLLSVGTKVFFNVDATNLIKSLNLSERTPWAKLLGREWDLKPLNNIMFNFPHGGYKIKDQLRNIMMHQNLVFKYFINCQQLLSLVNKSVSAKSNRCMAGYDLERESERRTARNIILALFSGEPYDSWEIKRLARKAGLRLERSNKFEWENYPRYHHRRTNGENDTTKPAAERDARIYIFEEFIEDEESQS</sequence>
<evidence type="ECO:0000313" key="3">
    <source>
        <dbReference type="EMBL" id="AMD20531.1"/>
    </source>
</evidence>
<dbReference type="PANTHER" id="PTHR11538">
    <property type="entry name" value="PHENYLALANYL-TRNA SYNTHETASE"/>
    <property type="match status" value="1"/>
</dbReference>
<feature type="domain" description="25S rRNA (uridine-N(3))-methyltransferase BMT5-like" evidence="2">
    <location>
        <begin position="72"/>
        <end position="279"/>
    </location>
</feature>